<dbReference type="Proteomes" id="UP000266188">
    <property type="component" value="Unassembled WGS sequence"/>
</dbReference>
<gene>
    <name evidence="3" type="ORF">PHISCL_08422</name>
</gene>
<reference evidence="4" key="1">
    <citation type="submission" date="2017-02" db="EMBL/GenBank/DDBJ databases">
        <authorList>
            <person name="Tafer H."/>
            <person name="Lopandic K."/>
        </authorList>
    </citation>
    <scope>NUCLEOTIDE SEQUENCE [LARGE SCALE GENOMIC DNA]</scope>
    <source>
        <strain evidence="4">CBS 366.77</strain>
    </source>
</reference>
<dbReference type="Gene3D" id="3.40.50.1820">
    <property type="entry name" value="alpha/beta hydrolase"/>
    <property type="match status" value="1"/>
</dbReference>
<evidence type="ECO:0000259" key="2">
    <source>
        <dbReference type="Pfam" id="PF07859"/>
    </source>
</evidence>
<keyword evidence="1" id="KW-0378">Hydrolase</keyword>
<dbReference type="Pfam" id="PF07859">
    <property type="entry name" value="Abhydrolase_3"/>
    <property type="match status" value="1"/>
</dbReference>
<dbReference type="OrthoDB" id="2152029at2759"/>
<keyword evidence="4" id="KW-1185">Reference proteome</keyword>
<evidence type="ECO:0000256" key="1">
    <source>
        <dbReference type="ARBA" id="ARBA00022801"/>
    </source>
</evidence>
<proteinExistence type="predicted"/>
<accession>A0A3A2ZIR5</accession>
<dbReference type="EMBL" id="MVGC01000432">
    <property type="protein sequence ID" value="RJE19234.1"/>
    <property type="molecule type" value="Genomic_DNA"/>
</dbReference>
<dbReference type="SUPFAM" id="SSF53474">
    <property type="entry name" value="alpha/beta-Hydrolases"/>
    <property type="match status" value="1"/>
</dbReference>
<dbReference type="PANTHER" id="PTHR48081:SF31">
    <property type="entry name" value="STERYL ACETYL HYDROLASE MUG81-RELATED"/>
    <property type="match status" value="1"/>
</dbReference>
<dbReference type="AlphaFoldDB" id="A0A3A2ZIR5"/>
<dbReference type="STRING" id="2070753.A0A3A2ZIR5"/>
<feature type="domain" description="Alpha/beta hydrolase fold-3" evidence="2">
    <location>
        <begin position="113"/>
        <end position="272"/>
    </location>
</feature>
<organism evidence="3 4">
    <name type="scientific">Aspergillus sclerotialis</name>
    <dbReference type="NCBI Taxonomy" id="2070753"/>
    <lineage>
        <taxon>Eukaryota</taxon>
        <taxon>Fungi</taxon>
        <taxon>Dikarya</taxon>
        <taxon>Ascomycota</taxon>
        <taxon>Pezizomycotina</taxon>
        <taxon>Eurotiomycetes</taxon>
        <taxon>Eurotiomycetidae</taxon>
        <taxon>Eurotiales</taxon>
        <taxon>Aspergillaceae</taxon>
        <taxon>Aspergillus</taxon>
        <taxon>Aspergillus subgen. Polypaecilum</taxon>
    </lineage>
</organism>
<evidence type="ECO:0000313" key="4">
    <source>
        <dbReference type="Proteomes" id="UP000266188"/>
    </source>
</evidence>
<comment type="caution">
    <text evidence="3">The sequence shown here is derived from an EMBL/GenBank/DDBJ whole genome shotgun (WGS) entry which is preliminary data.</text>
</comment>
<evidence type="ECO:0000313" key="3">
    <source>
        <dbReference type="EMBL" id="RJE19234.1"/>
    </source>
</evidence>
<dbReference type="InterPro" id="IPR029058">
    <property type="entry name" value="AB_hydrolase_fold"/>
</dbReference>
<protein>
    <recommendedName>
        <fullName evidence="2">Alpha/beta hydrolase fold-3 domain-containing protein</fullName>
    </recommendedName>
</protein>
<dbReference type="GO" id="GO:0016787">
    <property type="term" value="F:hydrolase activity"/>
    <property type="evidence" value="ECO:0007669"/>
    <property type="project" value="UniProtKB-KW"/>
</dbReference>
<dbReference type="InterPro" id="IPR013094">
    <property type="entry name" value="AB_hydrolase_3"/>
</dbReference>
<dbReference type="InterPro" id="IPR050300">
    <property type="entry name" value="GDXG_lipolytic_enzyme"/>
</dbReference>
<sequence length="289" mass="31884">MTPLPTQPELSFWEKLDLIPGYLSIISTLLYTSATGVFRGKSGAKQYNVHVFHSAVRRMCDRLSLRQAQYIAPPSSAAYEEYMKENNLPAETVTLPHGTVGHWFGKKDAKNVLIYYHGGGFALAASAGHFNFVNNLITTLNNNGHDVALFFLAYTLTPSASYPTQLRQSVEALRYILSDQSRSPSSVLVGGDSAGGNLALATLLHLSHPHPEIDPLPITEKLAGVFAFAPWVSFRPDWPSLEGNRYKDIIPKEALMKWSAAYLNGKEADAWSEPMLRRRSGGRMCLSNG</sequence>
<name>A0A3A2ZIR5_9EURO</name>
<dbReference type="PANTHER" id="PTHR48081">
    <property type="entry name" value="AB HYDROLASE SUPERFAMILY PROTEIN C4A8.06C"/>
    <property type="match status" value="1"/>
</dbReference>